<keyword evidence="3" id="KW-1185">Reference proteome</keyword>
<dbReference type="InterPro" id="IPR040382">
    <property type="entry name" value="NOL10/Enp2"/>
</dbReference>
<accession>A0AA36MN62</accession>
<reference evidence="2" key="1">
    <citation type="submission" date="2023-08" db="EMBL/GenBank/DDBJ databases">
        <authorList>
            <person name="Chen Y."/>
            <person name="Shah S."/>
            <person name="Dougan E. K."/>
            <person name="Thang M."/>
            <person name="Chan C."/>
        </authorList>
    </citation>
    <scope>NUCLEOTIDE SEQUENCE</scope>
</reference>
<dbReference type="EMBL" id="CAUJNA010000580">
    <property type="protein sequence ID" value="CAJ1378899.1"/>
    <property type="molecule type" value="Genomic_DNA"/>
</dbReference>
<feature type="region of interest" description="Disordered" evidence="1">
    <location>
        <begin position="37"/>
        <end position="100"/>
    </location>
</feature>
<feature type="compositionally biased region" description="Polar residues" evidence="1">
    <location>
        <begin position="48"/>
        <end position="63"/>
    </location>
</feature>
<dbReference type="Proteomes" id="UP001178507">
    <property type="component" value="Unassembled WGS sequence"/>
</dbReference>
<dbReference type="PANTHER" id="PTHR14927">
    <property type="entry name" value="NUCLEOLAR PROTEIN 10"/>
    <property type="match status" value="1"/>
</dbReference>
<comment type="caution">
    <text evidence="2">The sequence shown here is derived from an EMBL/GenBank/DDBJ whole genome shotgun (WGS) entry which is preliminary data.</text>
</comment>
<organism evidence="2 3">
    <name type="scientific">Effrenium voratum</name>
    <dbReference type="NCBI Taxonomy" id="2562239"/>
    <lineage>
        <taxon>Eukaryota</taxon>
        <taxon>Sar</taxon>
        <taxon>Alveolata</taxon>
        <taxon>Dinophyceae</taxon>
        <taxon>Suessiales</taxon>
        <taxon>Symbiodiniaceae</taxon>
        <taxon>Effrenium</taxon>
    </lineage>
</organism>
<gene>
    <name evidence="2" type="ORF">EVOR1521_LOCUS7293</name>
</gene>
<evidence type="ECO:0000313" key="3">
    <source>
        <dbReference type="Proteomes" id="UP001178507"/>
    </source>
</evidence>
<evidence type="ECO:0008006" key="4">
    <source>
        <dbReference type="Google" id="ProtNLM"/>
    </source>
</evidence>
<dbReference type="AlphaFoldDB" id="A0AA36MN62"/>
<dbReference type="GO" id="GO:0030686">
    <property type="term" value="C:90S preribosome"/>
    <property type="evidence" value="ECO:0007669"/>
    <property type="project" value="TreeGrafter"/>
</dbReference>
<sequence>MHGYFMDCRLHAKLKAALEPFAFEEYRKQKVKERLEAKRTMRTRIRNSSKVNVNPSFHQQLQDTAEEGTSAGASKKRKEAADKAKRILEDQRFQAGSGPR</sequence>
<dbReference type="GO" id="GO:0000462">
    <property type="term" value="P:maturation of SSU-rRNA from tricistronic rRNA transcript (SSU-rRNA, 5.8S rRNA, LSU-rRNA)"/>
    <property type="evidence" value="ECO:0007669"/>
    <property type="project" value="TreeGrafter"/>
</dbReference>
<evidence type="ECO:0000256" key="1">
    <source>
        <dbReference type="SAM" id="MobiDB-lite"/>
    </source>
</evidence>
<proteinExistence type="predicted"/>
<feature type="compositionally biased region" description="Basic and acidic residues" evidence="1">
    <location>
        <begin position="79"/>
        <end position="92"/>
    </location>
</feature>
<protein>
    <recommendedName>
        <fullName evidence="4">NUC153 domain-containing protein</fullName>
    </recommendedName>
</protein>
<name>A0AA36MN62_9DINO</name>
<dbReference type="GO" id="GO:0032040">
    <property type="term" value="C:small-subunit processome"/>
    <property type="evidence" value="ECO:0007669"/>
    <property type="project" value="TreeGrafter"/>
</dbReference>
<dbReference type="PANTHER" id="PTHR14927:SF0">
    <property type="entry name" value="NUCLEOLAR PROTEIN 10"/>
    <property type="match status" value="1"/>
</dbReference>
<evidence type="ECO:0000313" key="2">
    <source>
        <dbReference type="EMBL" id="CAJ1378899.1"/>
    </source>
</evidence>